<dbReference type="RefSeq" id="XP_005649625.1">
    <property type="nucleotide sequence ID" value="XM_005649568.1"/>
</dbReference>
<dbReference type="EMBL" id="AGSI01000004">
    <property type="protein sequence ID" value="EIE25081.1"/>
    <property type="molecule type" value="Genomic_DNA"/>
</dbReference>
<gene>
    <name evidence="2" type="ORF">COCSUDRAFT_65086</name>
</gene>
<dbReference type="AlphaFoldDB" id="I0Z362"/>
<evidence type="ECO:0000313" key="3">
    <source>
        <dbReference type="Proteomes" id="UP000007264"/>
    </source>
</evidence>
<feature type="compositionally biased region" description="Polar residues" evidence="1">
    <location>
        <begin position="71"/>
        <end position="80"/>
    </location>
</feature>
<evidence type="ECO:0008006" key="4">
    <source>
        <dbReference type="Google" id="ProtNLM"/>
    </source>
</evidence>
<proteinExistence type="predicted"/>
<feature type="compositionally biased region" description="Basic and acidic residues" evidence="1">
    <location>
        <begin position="208"/>
        <end position="219"/>
    </location>
</feature>
<feature type="region of interest" description="Disordered" evidence="1">
    <location>
        <begin position="339"/>
        <end position="393"/>
    </location>
</feature>
<accession>I0Z362</accession>
<dbReference type="InterPro" id="IPR009057">
    <property type="entry name" value="Homeodomain-like_sf"/>
</dbReference>
<feature type="region of interest" description="Disordered" evidence="1">
    <location>
        <begin position="694"/>
        <end position="753"/>
    </location>
</feature>
<protein>
    <recommendedName>
        <fullName evidence="4">Homeobox domain-containing protein</fullName>
    </recommendedName>
</protein>
<feature type="compositionally biased region" description="Low complexity" evidence="1">
    <location>
        <begin position="232"/>
        <end position="259"/>
    </location>
</feature>
<name>I0Z362_COCSC</name>
<feature type="compositionally biased region" description="Low complexity" evidence="1">
    <location>
        <begin position="98"/>
        <end position="107"/>
    </location>
</feature>
<dbReference type="Proteomes" id="UP000007264">
    <property type="component" value="Unassembled WGS sequence"/>
</dbReference>
<feature type="compositionally biased region" description="Low complexity" evidence="1">
    <location>
        <begin position="166"/>
        <end position="184"/>
    </location>
</feature>
<feature type="compositionally biased region" description="Low complexity" evidence="1">
    <location>
        <begin position="526"/>
        <end position="541"/>
    </location>
</feature>
<evidence type="ECO:0000256" key="1">
    <source>
        <dbReference type="SAM" id="MobiDB-lite"/>
    </source>
</evidence>
<feature type="compositionally biased region" description="Basic and acidic residues" evidence="1">
    <location>
        <begin position="137"/>
        <end position="148"/>
    </location>
</feature>
<feature type="compositionally biased region" description="Basic residues" evidence="1">
    <location>
        <begin position="741"/>
        <end position="753"/>
    </location>
</feature>
<organism evidence="2 3">
    <name type="scientific">Coccomyxa subellipsoidea (strain C-169)</name>
    <name type="common">Green microalga</name>
    <dbReference type="NCBI Taxonomy" id="574566"/>
    <lineage>
        <taxon>Eukaryota</taxon>
        <taxon>Viridiplantae</taxon>
        <taxon>Chlorophyta</taxon>
        <taxon>core chlorophytes</taxon>
        <taxon>Trebouxiophyceae</taxon>
        <taxon>Trebouxiophyceae incertae sedis</taxon>
        <taxon>Coccomyxaceae</taxon>
        <taxon>Coccomyxa</taxon>
        <taxon>Coccomyxa subellipsoidea</taxon>
    </lineage>
</organism>
<dbReference type="Gene3D" id="1.10.10.60">
    <property type="entry name" value="Homeodomain-like"/>
    <property type="match status" value="1"/>
</dbReference>
<comment type="caution">
    <text evidence="2">The sequence shown here is derived from an EMBL/GenBank/DDBJ whole genome shotgun (WGS) entry which is preliminary data.</text>
</comment>
<dbReference type="SUPFAM" id="SSF46689">
    <property type="entry name" value="Homeodomain-like"/>
    <property type="match status" value="1"/>
</dbReference>
<feature type="region of interest" description="Disordered" evidence="1">
    <location>
        <begin position="309"/>
        <end position="328"/>
    </location>
</feature>
<feature type="compositionally biased region" description="Polar residues" evidence="1">
    <location>
        <begin position="267"/>
        <end position="278"/>
    </location>
</feature>
<reference evidence="2 3" key="1">
    <citation type="journal article" date="2012" name="Genome Biol.">
        <title>The genome of the polar eukaryotic microalga coccomyxa subellipsoidea reveals traits of cold adaptation.</title>
        <authorList>
            <person name="Blanc G."/>
            <person name="Agarkova I."/>
            <person name="Grimwood J."/>
            <person name="Kuo A."/>
            <person name="Brueggeman A."/>
            <person name="Dunigan D."/>
            <person name="Gurnon J."/>
            <person name="Ladunga I."/>
            <person name="Lindquist E."/>
            <person name="Lucas S."/>
            <person name="Pangilinan J."/>
            <person name="Proschold T."/>
            <person name="Salamov A."/>
            <person name="Schmutz J."/>
            <person name="Weeks D."/>
            <person name="Yamada T."/>
            <person name="Claverie J.M."/>
            <person name="Grigoriev I."/>
            <person name="Van Etten J."/>
            <person name="Lomsadze A."/>
            <person name="Borodovsky M."/>
        </authorList>
    </citation>
    <scope>NUCLEOTIDE SEQUENCE [LARGE SCALE GENOMIC DNA]</scope>
    <source>
        <strain evidence="2 3">C-169</strain>
    </source>
</reference>
<dbReference type="GeneID" id="17043084"/>
<evidence type="ECO:0000313" key="2">
    <source>
        <dbReference type="EMBL" id="EIE25081.1"/>
    </source>
</evidence>
<dbReference type="OrthoDB" id="10416174at2759"/>
<feature type="region of interest" description="Disordered" evidence="1">
    <location>
        <begin position="47"/>
        <end position="286"/>
    </location>
</feature>
<sequence length="753" mass="80821">MQAAEQQLEDVYRVAPVPEEYMKYQLHLNTGLEMDKIDQWFKDRRGGATVTTGMKGSAAWEKDPRSREPAASNSVSTGQPRLQVPAGAANPPLPQQQPLPDQGGQPADRLRGGTGTSPPEPGQGSRQNLMGPPQPVERPRNAPDRSMDAHVGMPALDWLGEPNGHSRPANSSAAEAPSASRQASGALIETMDHPNNASFLLSFMDGAPGKEADGSKEHLPGSFRPPAPNGRSLVASLPASYPSASAGGSRPSSSGRSAGEMPPPPAQNISSQQRSWPDSANAHRARGGHWGAAALDHFDAQSASDKQMREWYGSSDHTGLSLPGASSGLNRSWRLQQWDIRGGPPTSQPQFSGADPLMYPLPITSHSGQDGYPQGSDASQQYEAAERGQELQRSTASLPELPQHNYRQELLGAFPSRSHDGRRSTADLSSWRRPNFYIGGAPQQTFMPDIPVPQNAQNSAAALHSPPGLAAHLSDPTPLANQALASLVDNMDKRRSAPLPLPRSVSDLSDTHQRFGSAGGSGTYLADSRSASDGAAHASGDLLLPDDPGSSSEVRFVEQDLNCVAGLIGLQTIASVEEHEGSRQLFLFEQLTHLDSLSLDGNVAANPGKRRRVRHQHFWRNSDKLPPEHRLYVTSADIKLALEQAEPVKPRRQITSAERTNMWTVCLTSQGVLGYLNRRVSPLGVRLFRAAQEQATGGRGGNTFGQQKTPSLPALLLPKPKPPAAPSSAEPKEEDDQSAGVKKRRTSLRRAQP</sequence>
<keyword evidence="3" id="KW-1185">Reference proteome</keyword>
<feature type="region of interest" description="Disordered" evidence="1">
    <location>
        <begin position="494"/>
        <end position="545"/>
    </location>
</feature>
<dbReference type="KEGG" id="csl:COCSUDRAFT_65086"/>